<feature type="compositionally biased region" description="Basic residues" evidence="1">
    <location>
        <begin position="273"/>
        <end position="284"/>
    </location>
</feature>
<protein>
    <submittedName>
        <fullName evidence="2">Uncharacterized protein</fullName>
    </submittedName>
</protein>
<feature type="region of interest" description="Disordered" evidence="1">
    <location>
        <begin position="194"/>
        <end position="337"/>
    </location>
</feature>
<evidence type="ECO:0000313" key="2">
    <source>
        <dbReference type="EMBL" id="CDW86070.1"/>
    </source>
</evidence>
<dbReference type="InParanoid" id="A0A078AUJ2"/>
<feature type="compositionally biased region" description="Polar residues" evidence="1">
    <location>
        <begin position="312"/>
        <end position="337"/>
    </location>
</feature>
<keyword evidence="3" id="KW-1185">Reference proteome</keyword>
<gene>
    <name evidence="2" type="primary">Contig7111.g7600</name>
    <name evidence="2" type="ORF">STYLEM_15161</name>
</gene>
<accession>A0A078AUJ2</accession>
<feature type="compositionally biased region" description="Acidic residues" evidence="1">
    <location>
        <begin position="293"/>
        <end position="311"/>
    </location>
</feature>
<dbReference type="Proteomes" id="UP000039865">
    <property type="component" value="Unassembled WGS sequence"/>
</dbReference>
<feature type="compositionally biased region" description="Basic residues" evidence="1">
    <location>
        <begin position="221"/>
        <end position="256"/>
    </location>
</feature>
<reference evidence="2 3" key="1">
    <citation type="submission" date="2014-06" db="EMBL/GenBank/DDBJ databases">
        <authorList>
            <person name="Swart Estienne"/>
        </authorList>
    </citation>
    <scope>NUCLEOTIDE SEQUENCE [LARGE SCALE GENOMIC DNA]</scope>
    <source>
        <strain evidence="2 3">130c</strain>
    </source>
</reference>
<dbReference type="EMBL" id="CCKQ01014313">
    <property type="protein sequence ID" value="CDW86070.1"/>
    <property type="molecule type" value="Genomic_DNA"/>
</dbReference>
<evidence type="ECO:0000313" key="3">
    <source>
        <dbReference type="Proteomes" id="UP000039865"/>
    </source>
</evidence>
<dbReference type="AlphaFoldDB" id="A0A078AUJ2"/>
<feature type="compositionally biased region" description="Polar residues" evidence="1">
    <location>
        <begin position="257"/>
        <end position="272"/>
    </location>
</feature>
<sequence length="360" mass="42618">MKTTKNVIDLYYMLRKRLELKKCKQIITNDCSYGTSMQQQINRMVAEIIQTQLMTGLDDLNDFSERKQPQYICQQISKNRKQKSWRYRISKLYQDNELKKHIEKIDQDMDQDDQIIKETVLSQVHLSYLKPPPSEIIFKVQRKKTIQNLNPPVNLTQFSELNQDYDPYSYNSMQIQTVEDRESESRLNFNLYNLDETDEQGSSQNSQIKESANDDPEYGARKRKPIQRKTKVIKKRKKKVKRVIRRISPRQKRKTPGKTNQKNSQDSNLSGKRNTRSCKKQVKLLKKDQTESERDEQEGEEEEVNDKDQDQDQINSQDENEQKSLSQQSQGNQSEVQDNNEVWTIKLDAQIQSFLIPLDR</sequence>
<name>A0A078AUJ2_STYLE</name>
<evidence type="ECO:0000256" key="1">
    <source>
        <dbReference type="SAM" id="MobiDB-lite"/>
    </source>
</evidence>
<feature type="compositionally biased region" description="Polar residues" evidence="1">
    <location>
        <begin position="200"/>
        <end position="210"/>
    </location>
</feature>
<organism evidence="2 3">
    <name type="scientific">Stylonychia lemnae</name>
    <name type="common">Ciliate</name>
    <dbReference type="NCBI Taxonomy" id="5949"/>
    <lineage>
        <taxon>Eukaryota</taxon>
        <taxon>Sar</taxon>
        <taxon>Alveolata</taxon>
        <taxon>Ciliophora</taxon>
        <taxon>Intramacronucleata</taxon>
        <taxon>Spirotrichea</taxon>
        <taxon>Stichotrichia</taxon>
        <taxon>Sporadotrichida</taxon>
        <taxon>Oxytrichidae</taxon>
        <taxon>Stylonychinae</taxon>
        <taxon>Stylonychia</taxon>
    </lineage>
</organism>
<proteinExistence type="predicted"/>